<gene>
    <name evidence="1" type="ORF">BST43_18685</name>
</gene>
<dbReference type="AlphaFoldDB" id="A0A1S4VRG4"/>
<protein>
    <submittedName>
        <fullName evidence="1">Uncharacterized protein</fullName>
    </submittedName>
</protein>
<dbReference type="STRING" id="1578165.BKG68_00125"/>
<organism evidence="1 2">
    <name type="scientific">Mycobacteroides saopaulense</name>
    <dbReference type="NCBI Taxonomy" id="1578165"/>
    <lineage>
        <taxon>Bacteria</taxon>
        <taxon>Bacillati</taxon>
        <taxon>Actinomycetota</taxon>
        <taxon>Actinomycetes</taxon>
        <taxon>Mycobacteriales</taxon>
        <taxon>Mycobacteriaceae</taxon>
        <taxon>Mycobacteroides</taxon>
    </lineage>
</organism>
<name>A0A1S4VRG4_9MYCO</name>
<sequence length="64" mass="7449">MNMPRQIRKAIADIKATLDAIGDDRNADKACYQLDLLSEMVSQRPERFQPWSYYRPRADEEFGG</sequence>
<reference evidence="1 2" key="1">
    <citation type="submission" date="2016-12" db="EMBL/GenBank/DDBJ databases">
        <title>The new phylogeny of genus Mycobacterium.</title>
        <authorList>
            <person name="Tortoli E."/>
            <person name="Trovato A."/>
            <person name="Cirillo D.M."/>
        </authorList>
    </citation>
    <scope>NUCLEOTIDE SEQUENCE [LARGE SCALE GENOMIC DNA]</scope>
    <source>
        <strain evidence="1 2">CCUG 66554</strain>
    </source>
</reference>
<evidence type="ECO:0000313" key="2">
    <source>
        <dbReference type="Proteomes" id="UP000192434"/>
    </source>
</evidence>
<evidence type="ECO:0000313" key="1">
    <source>
        <dbReference type="EMBL" id="ORB52752.1"/>
    </source>
</evidence>
<dbReference type="KEGG" id="msao:MYCSP_19845"/>
<accession>A0A1S4VRG4</accession>
<proteinExistence type="predicted"/>
<comment type="caution">
    <text evidence="1">The sequence shown here is derived from an EMBL/GenBank/DDBJ whole genome shotgun (WGS) entry which is preliminary data.</text>
</comment>
<dbReference type="Proteomes" id="UP000192434">
    <property type="component" value="Unassembled WGS sequence"/>
</dbReference>
<dbReference type="OrthoDB" id="4752342at2"/>
<dbReference type="EMBL" id="MVII01000026">
    <property type="protein sequence ID" value="ORB52752.1"/>
    <property type="molecule type" value="Genomic_DNA"/>
</dbReference>